<dbReference type="PANTHER" id="PTHR23050">
    <property type="entry name" value="CALCIUM BINDING PROTEIN"/>
    <property type="match status" value="1"/>
</dbReference>
<keyword evidence="2" id="KW-0106">Calcium</keyword>
<protein>
    <recommendedName>
        <fullName evidence="4">EF-hand domain-containing protein</fullName>
    </recommendedName>
</protein>
<organism evidence="5">
    <name type="scientific">Neobodo designis</name>
    <name type="common">Flagellated protozoan</name>
    <name type="synonym">Bodo designis</name>
    <dbReference type="NCBI Taxonomy" id="312471"/>
    <lineage>
        <taxon>Eukaryota</taxon>
        <taxon>Discoba</taxon>
        <taxon>Euglenozoa</taxon>
        <taxon>Kinetoplastea</taxon>
        <taxon>Metakinetoplastina</taxon>
        <taxon>Neobodonida</taxon>
        <taxon>Neobodo</taxon>
    </lineage>
</organism>
<feature type="domain" description="EF-hand" evidence="4">
    <location>
        <begin position="114"/>
        <end position="149"/>
    </location>
</feature>
<feature type="compositionally biased region" description="Basic and acidic residues" evidence="3">
    <location>
        <begin position="200"/>
        <end position="219"/>
    </location>
</feature>
<dbReference type="SUPFAM" id="SSF47473">
    <property type="entry name" value="EF-hand"/>
    <property type="match status" value="1"/>
</dbReference>
<dbReference type="PROSITE" id="PS50222">
    <property type="entry name" value="EF_HAND_2"/>
    <property type="match status" value="2"/>
</dbReference>
<dbReference type="SMART" id="SM00054">
    <property type="entry name" value="EFh"/>
    <property type="match status" value="2"/>
</dbReference>
<dbReference type="InterPro" id="IPR002048">
    <property type="entry name" value="EF_hand_dom"/>
</dbReference>
<feature type="region of interest" description="Disordered" evidence="3">
    <location>
        <begin position="183"/>
        <end position="219"/>
    </location>
</feature>
<evidence type="ECO:0000256" key="2">
    <source>
        <dbReference type="ARBA" id="ARBA00022837"/>
    </source>
</evidence>
<dbReference type="InterPro" id="IPR050145">
    <property type="entry name" value="Centrin_CML-like"/>
</dbReference>
<keyword evidence="1" id="KW-0677">Repeat</keyword>
<evidence type="ECO:0000256" key="3">
    <source>
        <dbReference type="SAM" id="MobiDB-lite"/>
    </source>
</evidence>
<dbReference type="InterPro" id="IPR018247">
    <property type="entry name" value="EF_Hand_1_Ca_BS"/>
</dbReference>
<dbReference type="PROSITE" id="PS00018">
    <property type="entry name" value="EF_HAND_1"/>
    <property type="match status" value="2"/>
</dbReference>
<accession>A0A7S1W153</accession>
<dbReference type="AlphaFoldDB" id="A0A7S1W153"/>
<evidence type="ECO:0000259" key="4">
    <source>
        <dbReference type="PROSITE" id="PS50222"/>
    </source>
</evidence>
<proteinExistence type="predicted"/>
<evidence type="ECO:0000313" key="5">
    <source>
        <dbReference type="EMBL" id="CAD9143191.1"/>
    </source>
</evidence>
<dbReference type="FunFam" id="1.10.238.10:FF:000001">
    <property type="entry name" value="Calmodulin 1"/>
    <property type="match status" value="1"/>
</dbReference>
<gene>
    <name evidence="5" type="ORF">NDES1114_LOCUS28793</name>
</gene>
<feature type="region of interest" description="Disordered" evidence="3">
    <location>
        <begin position="1"/>
        <end position="45"/>
    </location>
</feature>
<dbReference type="CDD" id="cd00051">
    <property type="entry name" value="EFh"/>
    <property type="match status" value="1"/>
</dbReference>
<dbReference type="InterPro" id="IPR011992">
    <property type="entry name" value="EF-hand-dom_pair"/>
</dbReference>
<dbReference type="Gene3D" id="1.10.238.10">
    <property type="entry name" value="EF-hand"/>
    <property type="match status" value="1"/>
</dbReference>
<sequence length="219" mass="24593">MADQQQEQQEQHHDPEASPVLRSDTPPPPSSSARQITAPDENDPRLDKAIGIVRVMSNPHLKEQCVRTEWAATETDLERDLLVDVVSDHSFWADVKQMTTEDVEVLPADDSEVDTDERLKQMFKTFDKDNSGTIDANELHQMLLYMGVATTESEVKEMIAQVDKNGDGDIDLEEFLEVMKGAQDVSSPRAVRKASFRAKQNADDQADVRADQQRAADEQ</sequence>
<dbReference type="EMBL" id="HBGF01043025">
    <property type="protein sequence ID" value="CAD9143191.1"/>
    <property type="molecule type" value="Transcribed_RNA"/>
</dbReference>
<reference evidence="5" key="1">
    <citation type="submission" date="2021-01" db="EMBL/GenBank/DDBJ databases">
        <authorList>
            <person name="Corre E."/>
            <person name="Pelletier E."/>
            <person name="Niang G."/>
            <person name="Scheremetjew M."/>
            <person name="Finn R."/>
            <person name="Kale V."/>
            <person name="Holt S."/>
            <person name="Cochrane G."/>
            <person name="Meng A."/>
            <person name="Brown T."/>
            <person name="Cohen L."/>
        </authorList>
    </citation>
    <scope>NUCLEOTIDE SEQUENCE</scope>
    <source>
        <strain evidence="5">CCAP 1951/1</strain>
    </source>
</reference>
<feature type="domain" description="EF-hand" evidence="4">
    <location>
        <begin position="150"/>
        <end position="185"/>
    </location>
</feature>
<evidence type="ECO:0000256" key="1">
    <source>
        <dbReference type="ARBA" id="ARBA00022737"/>
    </source>
</evidence>
<dbReference type="Pfam" id="PF13499">
    <property type="entry name" value="EF-hand_7"/>
    <property type="match status" value="1"/>
</dbReference>
<dbReference type="GO" id="GO:0005509">
    <property type="term" value="F:calcium ion binding"/>
    <property type="evidence" value="ECO:0007669"/>
    <property type="project" value="InterPro"/>
</dbReference>
<name>A0A7S1W153_NEODS</name>